<accession>A0A9D2HYY9</accession>
<comment type="caution">
    <text evidence="1">The sequence shown here is derived from an EMBL/GenBank/DDBJ whole genome shotgun (WGS) entry which is preliminary data.</text>
</comment>
<dbReference type="AlphaFoldDB" id="A0A9D2HYY9"/>
<evidence type="ECO:0000313" key="1">
    <source>
        <dbReference type="EMBL" id="HJA89621.1"/>
    </source>
</evidence>
<proteinExistence type="predicted"/>
<dbReference type="EMBL" id="DWYW01000046">
    <property type="protein sequence ID" value="HJA89621.1"/>
    <property type="molecule type" value="Genomic_DNA"/>
</dbReference>
<reference evidence="1" key="1">
    <citation type="journal article" date="2021" name="PeerJ">
        <title>Extensive microbial diversity within the chicken gut microbiome revealed by metagenomics and culture.</title>
        <authorList>
            <person name="Gilroy R."/>
            <person name="Ravi A."/>
            <person name="Getino M."/>
            <person name="Pursley I."/>
            <person name="Horton D.L."/>
            <person name="Alikhan N.F."/>
            <person name="Baker D."/>
            <person name="Gharbi K."/>
            <person name="Hall N."/>
            <person name="Watson M."/>
            <person name="Adriaenssens E.M."/>
            <person name="Foster-Nyarko E."/>
            <person name="Jarju S."/>
            <person name="Secka A."/>
            <person name="Antonio M."/>
            <person name="Oren A."/>
            <person name="Chaudhuri R.R."/>
            <person name="La Ragione R."/>
            <person name="Hildebrand F."/>
            <person name="Pallen M.J."/>
        </authorList>
    </citation>
    <scope>NUCLEOTIDE SEQUENCE</scope>
    <source>
        <strain evidence="1">CHK171-505</strain>
    </source>
</reference>
<dbReference type="Proteomes" id="UP000886856">
    <property type="component" value="Unassembled WGS sequence"/>
</dbReference>
<gene>
    <name evidence="1" type="ORF">H9948_02410</name>
</gene>
<name>A0A9D2HYY9_9LACT</name>
<protein>
    <submittedName>
        <fullName evidence="1">Uncharacterized protein</fullName>
    </submittedName>
</protein>
<organism evidence="1 2">
    <name type="scientific">Candidatus Jeotgalibaca merdavium</name>
    <dbReference type="NCBI Taxonomy" id="2838627"/>
    <lineage>
        <taxon>Bacteria</taxon>
        <taxon>Bacillati</taxon>
        <taxon>Bacillota</taxon>
        <taxon>Bacilli</taxon>
        <taxon>Lactobacillales</taxon>
        <taxon>Carnobacteriaceae</taxon>
        <taxon>Jeotgalibaca</taxon>
    </lineage>
</organism>
<evidence type="ECO:0000313" key="2">
    <source>
        <dbReference type="Proteomes" id="UP000886856"/>
    </source>
</evidence>
<sequence length="52" mass="6204">MQAINISLNRYRYLRIELKDLSWDDIIDEHETIVQFAKQGKKKELGEQILSI</sequence>
<reference evidence="1" key="2">
    <citation type="submission" date="2021-04" db="EMBL/GenBank/DDBJ databases">
        <authorList>
            <person name="Gilroy R."/>
        </authorList>
    </citation>
    <scope>NUCLEOTIDE SEQUENCE</scope>
    <source>
        <strain evidence="1">CHK171-505</strain>
    </source>
</reference>